<keyword evidence="2" id="KW-0472">Membrane</keyword>
<keyword evidence="2" id="KW-0812">Transmembrane</keyword>
<protein>
    <submittedName>
        <fullName evidence="3">Uncharacterized protein</fullName>
    </submittedName>
</protein>
<gene>
    <name evidence="3" type="ORF">ALC62_00338</name>
</gene>
<feature type="region of interest" description="Disordered" evidence="1">
    <location>
        <begin position="1"/>
        <end position="33"/>
    </location>
</feature>
<organism evidence="3 4">
    <name type="scientific">Cyphomyrmex costatus</name>
    <dbReference type="NCBI Taxonomy" id="456900"/>
    <lineage>
        <taxon>Eukaryota</taxon>
        <taxon>Metazoa</taxon>
        <taxon>Ecdysozoa</taxon>
        <taxon>Arthropoda</taxon>
        <taxon>Hexapoda</taxon>
        <taxon>Insecta</taxon>
        <taxon>Pterygota</taxon>
        <taxon>Neoptera</taxon>
        <taxon>Endopterygota</taxon>
        <taxon>Hymenoptera</taxon>
        <taxon>Apocrita</taxon>
        <taxon>Aculeata</taxon>
        <taxon>Formicoidea</taxon>
        <taxon>Formicidae</taxon>
        <taxon>Myrmicinae</taxon>
        <taxon>Cyphomyrmex</taxon>
    </lineage>
</organism>
<keyword evidence="4" id="KW-1185">Reference proteome</keyword>
<evidence type="ECO:0000256" key="2">
    <source>
        <dbReference type="SAM" id="Phobius"/>
    </source>
</evidence>
<reference evidence="3 4" key="1">
    <citation type="submission" date="2016-03" db="EMBL/GenBank/DDBJ databases">
        <title>Cyphomyrmex costatus WGS genome.</title>
        <authorList>
            <person name="Nygaard S."/>
            <person name="Hu H."/>
            <person name="Boomsma J."/>
            <person name="Zhang G."/>
        </authorList>
    </citation>
    <scope>NUCLEOTIDE SEQUENCE [LARGE SCALE GENOMIC DNA]</scope>
    <source>
        <strain evidence="3">MS0001</strain>
        <tissue evidence="3">Whole body</tissue>
    </source>
</reference>
<evidence type="ECO:0000313" key="3">
    <source>
        <dbReference type="EMBL" id="KYN08667.1"/>
    </source>
</evidence>
<feature type="compositionally biased region" description="Basic residues" evidence="1">
    <location>
        <begin position="21"/>
        <end position="31"/>
    </location>
</feature>
<proteinExistence type="predicted"/>
<evidence type="ECO:0000313" key="4">
    <source>
        <dbReference type="Proteomes" id="UP000078542"/>
    </source>
</evidence>
<feature type="non-terminal residue" evidence="3">
    <location>
        <position position="1"/>
    </location>
</feature>
<dbReference type="AlphaFoldDB" id="A0A195D732"/>
<feature type="transmembrane region" description="Helical" evidence="2">
    <location>
        <begin position="93"/>
        <end position="114"/>
    </location>
</feature>
<feature type="transmembrane region" description="Helical" evidence="2">
    <location>
        <begin position="49"/>
        <end position="72"/>
    </location>
</feature>
<sequence>EKVVGRGLKKWRKGRDEEGRSRRRSRKAHRARTQEEVPVTNCGLIVREIAPAACCALLLLLLMLPSVLHVVSSTLRQPPGVLKILIPLKIDRVPGYAVPLSVIVIDGSGSVIILPSSTVKTRDFD</sequence>
<keyword evidence="2" id="KW-1133">Transmembrane helix</keyword>
<evidence type="ECO:0000256" key="1">
    <source>
        <dbReference type="SAM" id="MobiDB-lite"/>
    </source>
</evidence>
<dbReference type="EMBL" id="KQ976750">
    <property type="protein sequence ID" value="KYN08667.1"/>
    <property type="molecule type" value="Genomic_DNA"/>
</dbReference>
<accession>A0A195D732</accession>
<dbReference type="Proteomes" id="UP000078542">
    <property type="component" value="Unassembled WGS sequence"/>
</dbReference>
<name>A0A195D732_9HYME</name>